<dbReference type="PROSITE" id="PS50943">
    <property type="entry name" value="HTH_CROC1"/>
    <property type="match status" value="1"/>
</dbReference>
<evidence type="ECO:0000313" key="3">
    <source>
        <dbReference type="Proteomes" id="UP001179280"/>
    </source>
</evidence>
<sequence length="73" mass="8409">MGSKRKYVEPNQLMIDLRKEKNLTQRELADIISVSQAMIAEVEAGRKRFAEVKALFVAYTLEVTTMELFPMDD</sequence>
<proteinExistence type="predicted"/>
<dbReference type="Gene3D" id="1.10.260.40">
    <property type="entry name" value="lambda repressor-like DNA-binding domains"/>
    <property type="match status" value="1"/>
</dbReference>
<dbReference type="RefSeq" id="WP_054792860.1">
    <property type="nucleotide sequence ID" value="NZ_JAFBCV010000002.1"/>
</dbReference>
<reference evidence="2" key="1">
    <citation type="submission" date="2021-01" db="EMBL/GenBank/DDBJ databases">
        <title>Genomic Encyclopedia of Type Strains, Phase IV (KMG-IV): sequencing the most valuable type-strain genomes for metagenomic binning, comparative biology and taxonomic classification.</title>
        <authorList>
            <person name="Goeker M."/>
        </authorList>
    </citation>
    <scope>NUCLEOTIDE SEQUENCE</scope>
    <source>
        <strain evidence="2">DSM 21943</strain>
    </source>
</reference>
<evidence type="ECO:0000313" key="2">
    <source>
        <dbReference type="EMBL" id="MBM7837828.1"/>
    </source>
</evidence>
<feature type="domain" description="HTH cro/C1-type" evidence="1">
    <location>
        <begin position="14"/>
        <end position="68"/>
    </location>
</feature>
<comment type="caution">
    <text evidence="2">The sequence shown here is derived from an EMBL/GenBank/DDBJ whole genome shotgun (WGS) entry which is preliminary data.</text>
</comment>
<dbReference type="InterPro" id="IPR010982">
    <property type="entry name" value="Lambda_DNA-bd_dom_sf"/>
</dbReference>
<organism evidence="2 3">
    <name type="scientific">Shouchella xiaoxiensis</name>
    <dbReference type="NCBI Taxonomy" id="766895"/>
    <lineage>
        <taxon>Bacteria</taxon>
        <taxon>Bacillati</taxon>
        <taxon>Bacillota</taxon>
        <taxon>Bacilli</taxon>
        <taxon>Bacillales</taxon>
        <taxon>Bacillaceae</taxon>
        <taxon>Shouchella</taxon>
    </lineage>
</organism>
<dbReference type="InterPro" id="IPR001387">
    <property type="entry name" value="Cro/C1-type_HTH"/>
</dbReference>
<protein>
    <submittedName>
        <fullName evidence="2">Transcriptional regulator with XRE-family HTH domain</fullName>
    </submittedName>
</protein>
<dbReference type="Proteomes" id="UP001179280">
    <property type="component" value="Unassembled WGS sequence"/>
</dbReference>
<dbReference type="Pfam" id="PF01381">
    <property type="entry name" value="HTH_3"/>
    <property type="match status" value="1"/>
</dbReference>
<accession>A0ABS2SQQ5</accession>
<dbReference type="CDD" id="cd00093">
    <property type="entry name" value="HTH_XRE"/>
    <property type="match status" value="1"/>
</dbReference>
<dbReference type="SUPFAM" id="SSF47413">
    <property type="entry name" value="lambda repressor-like DNA-binding domains"/>
    <property type="match status" value="1"/>
</dbReference>
<evidence type="ECO:0000259" key="1">
    <source>
        <dbReference type="PROSITE" id="PS50943"/>
    </source>
</evidence>
<dbReference type="EMBL" id="JAFBCV010000002">
    <property type="protein sequence ID" value="MBM7837828.1"/>
    <property type="molecule type" value="Genomic_DNA"/>
</dbReference>
<keyword evidence="3" id="KW-1185">Reference proteome</keyword>
<gene>
    <name evidence="2" type="ORF">JOC54_001059</name>
</gene>
<name>A0ABS2SQQ5_9BACI</name>
<dbReference type="SMART" id="SM00530">
    <property type="entry name" value="HTH_XRE"/>
    <property type="match status" value="1"/>
</dbReference>